<dbReference type="InterPro" id="IPR008719">
    <property type="entry name" value="N2O_reductase_NosL"/>
</dbReference>
<evidence type="ECO:0000313" key="2">
    <source>
        <dbReference type="Proteomes" id="UP000037977"/>
    </source>
</evidence>
<keyword evidence="2" id="KW-1185">Reference proteome</keyword>
<accession>A0A0N0UWP1</accession>
<organism evidence="1 2">
    <name type="scientific">Lysinibacillus macroides</name>
    <dbReference type="NCBI Taxonomy" id="33935"/>
    <lineage>
        <taxon>Bacteria</taxon>
        <taxon>Bacillati</taxon>
        <taxon>Bacillota</taxon>
        <taxon>Bacilli</taxon>
        <taxon>Bacillales</taxon>
        <taxon>Bacillaceae</taxon>
        <taxon>Lysinibacillus</taxon>
    </lineage>
</organism>
<dbReference type="AlphaFoldDB" id="A0A0N0UWP1"/>
<gene>
    <name evidence="1" type="ORF">ADM90_14850</name>
</gene>
<sequence>MKQIILLVIIGLFLIGCSEQTIEPRNIDPETDICIVCNMGITHPDYAGQVIFKNNDYLVFDDLGCLIEYLKNPEQEVAAAFIKSNDKQEWIDVKTAAYLYNEDYWTPMNYGVLAFASIGDATIYEQENGAGKPLGYEELVTSFNWGVHEH</sequence>
<protein>
    <recommendedName>
        <fullName evidence="3">Nitrous oxide reduction protein</fullName>
    </recommendedName>
</protein>
<dbReference type="PANTHER" id="PTHR41247:SF1">
    <property type="entry name" value="HTH-TYPE TRANSCRIPTIONAL REPRESSOR YCNK"/>
    <property type="match status" value="1"/>
</dbReference>
<dbReference type="Proteomes" id="UP000037977">
    <property type="component" value="Unassembled WGS sequence"/>
</dbReference>
<evidence type="ECO:0008006" key="3">
    <source>
        <dbReference type="Google" id="ProtNLM"/>
    </source>
</evidence>
<reference evidence="1 2" key="1">
    <citation type="submission" date="2015-07" db="EMBL/GenBank/DDBJ databases">
        <title>Genome sequencing project for genomic taxonomy and phylogenomics of Bacillus-like bacteria.</title>
        <authorList>
            <person name="Liu B."/>
            <person name="Wang J."/>
            <person name="Zhu Y."/>
            <person name="Liu G."/>
            <person name="Chen Q."/>
            <person name="Chen Z."/>
            <person name="Che J."/>
            <person name="Ge C."/>
            <person name="Shi H."/>
            <person name="Pan Z."/>
            <person name="Liu X."/>
        </authorList>
    </citation>
    <scope>NUCLEOTIDE SEQUENCE [LARGE SCALE GENOMIC DNA]</scope>
    <source>
        <strain evidence="1 2">DSM 54</strain>
    </source>
</reference>
<dbReference type="RefSeq" id="WP_053995728.1">
    <property type="nucleotide sequence ID" value="NZ_CP065643.1"/>
</dbReference>
<evidence type="ECO:0000313" key="1">
    <source>
        <dbReference type="EMBL" id="KOY81661.1"/>
    </source>
</evidence>
<comment type="caution">
    <text evidence="1">The sequence shown here is derived from an EMBL/GenBank/DDBJ whole genome shotgun (WGS) entry which is preliminary data.</text>
</comment>
<proteinExistence type="predicted"/>
<dbReference type="EMBL" id="LGCI01000009">
    <property type="protein sequence ID" value="KOY81661.1"/>
    <property type="molecule type" value="Genomic_DNA"/>
</dbReference>
<dbReference type="SUPFAM" id="SSF160387">
    <property type="entry name" value="NosL/MerB-like"/>
    <property type="match status" value="1"/>
</dbReference>
<dbReference type="STRING" id="33935.ADM90_14850"/>
<dbReference type="Pfam" id="PF05573">
    <property type="entry name" value="NosL"/>
    <property type="match status" value="1"/>
</dbReference>
<dbReference type="PANTHER" id="PTHR41247">
    <property type="entry name" value="HTH-TYPE TRANSCRIPTIONAL REPRESSOR YCNK"/>
    <property type="match status" value="1"/>
</dbReference>
<dbReference type="PROSITE" id="PS51257">
    <property type="entry name" value="PROKAR_LIPOPROTEIN"/>
    <property type="match status" value="1"/>
</dbReference>
<dbReference type="PATRIC" id="fig|33935.3.peg.5000"/>
<name>A0A0N0UWP1_9BACI</name>
<dbReference type="OrthoDB" id="9792749at2"/>